<comment type="caution">
    <text evidence="1">The sequence shown here is derived from an EMBL/GenBank/DDBJ whole genome shotgun (WGS) entry which is preliminary data.</text>
</comment>
<name>A0A3B9IQK2_9PROT</name>
<reference evidence="1 2" key="1">
    <citation type="journal article" date="2018" name="Nat. Biotechnol.">
        <title>A standardized bacterial taxonomy based on genome phylogeny substantially revises the tree of life.</title>
        <authorList>
            <person name="Parks D.H."/>
            <person name="Chuvochina M."/>
            <person name="Waite D.W."/>
            <person name="Rinke C."/>
            <person name="Skarshewski A."/>
            <person name="Chaumeil P.A."/>
            <person name="Hugenholtz P."/>
        </authorList>
    </citation>
    <scope>NUCLEOTIDE SEQUENCE [LARGE SCALE GENOMIC DNA]</scope>
    <source>
        <strain evidence="1">UBA8739</strain>
    </source>
</reference>
<dbReference type="AlphaFoldDB" id="A0A3B9IQK2"/>
<protein>
    <submittedName>
        <fullName evidence="1">Uncharacterized protein</fullName>
    </submittedName>
</protein>
<evidence type="ECO:0000313" key="2">
    <source>
        <dbReference type="Proteomes" id="UP000257706"/>
    </source>
</evidence>
<proteinExistence type="predicted"/>
<gene>
    <name evidence="1" type="ORF">DCK97_21610</name>
</gene>
<sequence>MVVVRIGRGIIGASPLGLRGMELQSRPEGYVPPTDQQNSAEPGRALADFHRGIIIGRGHVGTR</sequence>
<accession>A0A3B9IQK2</accession>
<dbReference type="Proteomes" id="UP000257706">
    <property type="component" value="Unassembled WGS sequence"/>
</dbReference>
<dbReference type="EMBL" id="DMAI01000355">
    <property type="protein sequence ID" value="HAE50016.1"/>
    <property type="molecule type" value="Genomic_DNA"/>
</dbReference>
<organism evidence="1 2">
    <name type="scientific">Tistrella mobilis</name>
    <dbReference type="NCBI Taxonomy" id="171437"/>
    <lineage>
        <taxon>Bacteria</taxon>
        <taxon>Pseudomonadati</taxon>
        <taxon>Pseudomonadota</taxon>
        <taxon>Alphaproteobacteria</taxon>
        <taxon>Geminicoccales</taxon>
        <taxon>Geminicoccaceae</taxon>
        <taxon>Tistrella</taxon>
    </lineage>
</organism>
<evidence type="ECO:0000313" key="1">
    <source>
        <dbReference type="EMBL" id="HAE50016.1"/>
    </source>
</evidence>